<keyword evidence="2" id="KW-1185">Reference proteome</keyword>
<accession>A0A0H4IXK4</accession>
<dbReference type="Gene3D" id="3.30.56.110">
    <property type="entry name" value="Protein of unknown function DUF2237"/>
    <property type="match status" value="1"/>
</dbReference>
<dbReference type="PANTHER" id="PTHR37466:SF1">
    <property type="entry name" value="SLR1628 PROTEIN"/>
    <property type="match status" value="1"/>
</dbReference>
<evidence type="ECO:0008006" key="3">
    <source>
        <dbReference type="Google" id="ProtNLM"/>
    </source>
</evidence>
<dbReference type="PANTHER" id="PTHR37466">
    <property type="entry name" value="SLR1628 PROTEIN"/>
    <property type="match status" value="1"/>
</dbReference>
<dbReference type="PATRIC" id="fig|1623450.3.peg.580"/>
<dbReference type="InterPro" id="IPR018714">
    <property type="entry name" value="DUF2237"/>
</dbReference>
<organism evidence="1 2">
    <name type="scientific">Methylophilales bacterium MBRS-H7</name>
    <dbReference type="NCBI Taxonomy" id="1623450"/>
    <lineage>
        <taxon>Bacteria</taxon>
        <taxon>Pseudomonadati</taxon>
        <taxon>Pseudomonadota</taxon>
        <taxon>Betaproteobacteria</taxon>
        <taxon>Nitrosomonadales</taxon>
        <taxon>OM43 clade</taxon>
    </lineage>
</organism>
<protein>
    <recommendedName>
        <fullName evidence="3">DUF2237 domain-containing protein</fullName>
    </recommendedName>
</protein>
<dbReference type="Pfam" id="PF09996">
    <property type="entry name" value="DUF2237"/>
    <property type="match status" value="1"/>
</dbReference>
<dbReference type="AlphaFoldDB" id="A0A0H4IXK4"/>
<proteinExistence type="predicted"/>
<evidence type="ECO:0000313" key="1">
    <source>
        <dbReference type="EMBL" id="AKO65706.1"/>
    </source>
</evidence>
<name>A0A0H4IXK4_9PROT</name>
<dbReference type="Proteomes" id="UP000066549">
    <property type="component" value="Chromosome"/>
</dbReference>
<dbReference type="OrthoDB" id="9792525at2"/>
<sequence>MIQKNVKGTNLQVCSLNPKTGFLRNGICEQCDSDQGNHTVCAEVSDEFLIFSKALGNDLSTPRPEFQFAGLKPGDRWCLCASRWLEAAEAGMAPPVILEATNEKCLELIDIADLEYHSLR</sequence>
<evidence type="ECO:0000313" key="2">
    <source>
        <dbReference type="Proteomes" id="UP000066549"/>
    </source>
</evidence>
<gene>
    <name evidence="1" type="ORF">VI33_02925</name>
</gene>
<dbReference type="EMBL" id="CP011002">
    <property type="protein sequence ID" value="AKO65706.1"/>
    <property type="molecule type" value="Genomic_DNA"/>
</dbReference>
<reference evidence="1 2" key="1">
    <citation type="submission" date="2015-03" db="EMBL/GenBank/DDBJ databases">
        <title>Comparative analysis of the OM43 clade including a novel species from Red Sea uncovers genomic and metabolic diversity among marine methylotrophs.</title>
        <authorList>
            <person name="Jimenez-Infante F."/>
            <person name="Ngugi D.K."/>
            <person name="Vinu M."/>
            <person name="Alam I."/>
            <person name="Kamau A."/>
            <person name="Blom J."/>
            <person name="Bajic V.B."/>
            <person name="Stingl U."/>
        </authorList>
    </citation>
    <scope>NUCLEOTIDE SEQUENCE [LARGE SCALE GENOMIC DNA]</scope>
    <source>
        <strain evidence="1 2">MBRSH7</strain>
    </source>
</reference>